<accession>A0A8H7K8C6</accession>
<dbReference type="AlphaFoldDB" id="A0A8H7K8C6"/>
<evidence type="ECO:0000313" key="2">
    <source>
        <dbReference type="EMBL" id="KAF9745786.1"/>
    </source>
</evidence>
<keyword evidence="1" id="KW-0472">Membrane</keyword>
<evidence type="ECO:0000256" key="1">
    <source>
        <dbReference type="SAM" id="Phobius"/>
    </source>
</evidence>
<evidence type="ECO:0000313" key="3">
    <source>
        <dbReference type="Proteomes" id="UP000616885"/>
    </source>
</evidence>
<organism evidence="2 3">
    <name type="scientific">Bionectria ochroleuca</name>
    <name type="common">Gliocladium roseum</name>
    <dbReference type="NCBI Taxonomy" id="29856"/>
    <lineage>
        <taxon>Eukaryota</taxon>
        <taxon>Fungi</taxon>
        <taxon>Dikarya</taxon>
        <taxon>Ascomycota</taxon>
        <taxon>Pezizomycotina</taxon>
        <taxon>Sordariomycetes</taxon>
        <taxon>Hypocreomycetidae</taxon>
        <taxon>Hypocreales</taxon>
        <taxon>Bionectriaceae</taxon>
        <taxon>Clonostachys</taxon>
    </lineage>
</organism>
<name>A0A8H7K8C6_BIOOC</name>
<sequence length="113" mass="12438">MLLHWLSQSVTYFEVLVIAICPIGVLALIISAICLVGSQTARNIAGRPRESRPVVAEPHIVVKTPLGDLWPQSTDEAGIFYRGALVGADTELHHVVEPGVEARFYLDNVDDRY</sequence>
<gene>
    <name evidence="2" type="ORF">IM811_004087</name>
</gene>
<dbReference type="Proteomes" id="UP000616885">
    <property type="component" value="Unassembled WGS sequence"/>
</dbReference>
<feature type="transmembrane region" description="Helical" evidence="1">
    <location>
        <begin position="12"/>
        <end position="37"/>
    </location>
</feature>
<keyword evidence="1" id="KW-0812">Transmembrane</keyword>
<reference evidence="2" key="1">
    <citation type="submission" date="2020-10" db="EMBL/GenBank/DDBJ databases">
        <title>High-Quality Genome Resource of Clonostachys rosea strain S41 by Oxford Nanopore Long-Read Sequencing.</title>
        <authorList>
            <person name="Wang H."/>
        </authorList>
    </citation>
    <scope>NUCLEOTIDE SEQUENCE</scope>
    <source>
        <strain evidence="2">S41</strain>
    </source>
</reference>
<proteinExistence type="predicted"/>
<dbReference type="EMBL" id="JADCTT010000012">
    <property type="protein sequence ID" value="KAF9745786.1"/>
    <property type="molecule type" value="Genomic_DNA"/>
</dbReference>
<protein>
    <submittedName>
        <fullName evidence="2">Uncharacterized protein</fullName>
    </submittedName>
</protein>
<keyword evidence="1" id="KW-1133">Transmembrane helix</keyword>
<comment type="caution">
    <text evidence="2">The sequence shown here is derived from an EMBL/GenBank/DDBJ whole genome shotgun (WGS) entry which is preliminary data.</text>
</comment>